<comment type="caution">
    <text evidence="2">The sequence shown here is derived from an EMBL/GenBank/DDBJ whole genome shotgun (WGS) entry which is preliminary data.</text>
</comment>
<evidence type="ECO:0000313" key="2">
    <source>
        <dbReference type="EMBL" id="TFE19530.1"/>
    </source>
</evidence>
<accession>A0A4Y8LP98</accession>
<evidence type="ECO:0000256" key="1">
    <source>
        <dbReference type="SAM" id="Phobius"/>
    </source>
</evidence>
<dbReference type="EMBL" id="SOMN01000057">
    <property type="protein sequence ID" value="TFE19530.1"/>
    <property type="molecule type" value="Genomic_DNA"/>
</dbReference>
<keyword evidence="3" id="KW-1185">Reference proteome</keyword>
<dbReference type="Proteomes" id="UP000297900">
    <property type="component" value="Unassembled WGS sequence"/>
</dbReference>
<keyword evidence="1" id="KW-0812">Transmembrane</keyword>
<sequence length="114" mass="12007">MQPISPISEAAIHSYIGKQVCAVLHDGTHLYGTITDCREGQLFLSGGVKGPGTVSTSAIRAKAQIRTKLKNKAKISAFTPFFGFGGGAAAAAISLALIASLFFFPFGFGFPFFF</sequence>
<name>A0A4Y8LP98_9BACL</name>
<keyword evidence="1" id="KW-0472">Membrane</keyword>
<protein>
    <submittedName>
        <fullName evidence="2">Uncharacterized protein</fullName>
    </submittedName>
</protein>
<reference evidence="2 3" key="1">
    <citation type="submission" date="2019-03" db="EMBL/GenBank/DDBJ databases">
        <title>Cohnella endophytica sp. nov., a novel endophytic bacterium isolated from bark of Sonneratia apetala.</title>
        <authorList>
            <person name="Tuo L."/>
        </authorList>
    </citation>
    <scope>NUCLEOTIDE SEQUENCE [LARGE SCALE GENOMIC DNA]</scope>
    <source>
        <strain evidence="2 3">CCTCC AB 208254</strain>
    </source>
</reference>
<dbReference type="OrthoDB" id="2639081at2"/>
<keyword evidence="1" id="KW-1133">Transmembrane helix</keyword>
<dbReference type="RefSeq" id="WP_135154558.1">
    <property type="nucleotide sequence ID" value="NZ_SOMN01000057.1"/>
</dbReference>
<evidence type="ECO:0000313" key="3">
    <source>
        <dbReference type="Proteomes" id="UP000297900"/>
    </source>
</evidence>
<proteinExistence type="predicted"/>
<feature type="transmembrane region" description="Helical" evidence="1">
    <location>
        <begin position="75"/>
        <end position="104"/>
    </location>
</feature>
<dbReference type="AlphaFoldDB" id="A0A4Y8LP98"/>
<gene>
    <name evidence="2" type="ORF">E2980_22855</name>
</gene>
<organism evidence="2 3">
    <name type="scientific">Cohnella luojiensis</name>
    <dbReference type="NCBI Taxonomy" id="652876"/>
    <lineage>
        <taxon>Bacteria</taxon>
        <taxon>Bacillati</taxon>
        <taxon>Bacillota</taxon>
        <taxon>Bacilli</taxon>
        <taxon>Bacillales</taxon>
        <taxon>Paenibacillaceae</taxon>
        <taxon>Cohnella</taxon>
    </lineage>
</organism>